<proteinExistence type="predicted"/>
<dbReference type="AlphaFoldDB" id="W7Y1B8"/>
<feature type="signal peptide" evidence="1">
    <location>
        <begin position="1"/>
        <end position="23"/>
    </location>
</feature>
<protein>
    <recommendedName>
        <fullName evidence="4">DUF6089 domain-containing protein</fullName>
    </recommendedName>
</protein>
<accession>W7Y1B8</accession>
<dbReference type="Proteomes" id="UP000019402">
    <property type="component" value="Unassembled WGS sequence"/>
</dbReference>
<organism evidence="2 3">
    <name type="scientific">Saccharicrinis fermentans DSM 9555 = JCM 21142</name>
    <dbReference type="NCBI Taxonomy" id="869213"/>
    <lineage>
        <taxon>Bacteria</taxon>
        <taxon>Pseudomonadati</taxon>
        <taxon>Bacteroidota</taxon>
        <taxon>Bacteroidia</taxon>
        <taxon>Marinilabiliales</taxon>
        <taxon>Marinilabiliaceae</taxon>
        <taxon>Saccharicrinis</taxon>
    </lineage>
</organism>
<reference evidence="2 3" key="1">
    <citation type="journal article" date="2014" name="Genome Announc.">
        <title>Draft Genome Sequence of Cytophaga fermentans JCM 21142T, a Facultative Anaerobe Isolated from Marine Mud.</title>
        <authorList>
            <person name="Starns D."/>
            <person name="Oshima K."/>
            <person name="Suda W."/>
            <person name="Iino T."/>
            <person name="Yuki M."/>
            <person name="Inoue J."/>
            <person name="Kitamura K."/>
            <person name="Iida T."/>
            <person name="Darby A."/>
            <person name="Hattori M."/>
            <person name="Ohkuma M."/>
        </authorList>
    </citation>
    <scope>NUCLEOTIDE SEQUENCE [LARGE SCALE GENOMIC DNA]</scope>
    <source>
        <strain evidence="2 3">JCM 21142</strain>
    </source>
</reference>
<name>W7Y1B8_9BACT</name>
<dbReference type="EMBL" id="BAMD01000003">
    <property type="protein sequence ID" value="GAF01747.1"/>
    <property type="molecule type" value="Genomic_DNA"/>
</dbReference>
<evidence type="ECO:0008006" key="4">
    <source>
        <dbReference type="Google" id="ProtNLM"/>
    </source>
</evidence>
<dbReference type="eggNOG" id="COG2885">
    <property type="taxonomic scope" value="Bacteria"/>
</dbReference>
<dbReference type="STRING" id="869213.GCA_000517085_03637"/>
<evidence type="ECO:0000313" key="2">
    <source>
        <dbReference type="EMBL" id="GAF01747.1"/>
    </source>
</evidence>
<dbReference type="SUPFAM" id="SSF56925">
    <property type="entry name" value="OMPA-like"/>
    <property type="match status" value="1"/>
</dbReference>
<dbReference type="OrthoDB" id="654178at2"/>
<gene>
    <name evidence="2" type="ORF">JCM21142_363</name>
</gene>
<evidence type="ECO:0000313" key="3">
    <source>
        <dbReference type="Proteomes" id="UP000019402"/>
    </source>
</evidence>
<evidence type="ECO:0000256" key="1">
    <source>
        <dbReference type="SAM" id="SignalP"/>
    </source>
</evidence>
<dbReference type="InterPro" id="IPR011250">
    <property type="entry name" value="OMP/PagP_B-barrel"/>
</dbReference>
<keyword evidence="1" id="KW-0732">Signal</keyword>
<keyword evidence="3" id="KW-1185">Reference proteome</keyword>
<dbReference type="RefSeq" id="WP_044211994.1">
    <property type="nucleotide sequence ID" value="NZ_BAMD01000003.1"/>
</dbReference>
<comment type="caution">
    <text evidence="2">The sequence shown here is derived from an EMBL/GenBank/DDBJ whole genome shotgun (WGS) entry which is preliminary data.</text>
</comment>
<feature type="chain" id="PRO_5004903893" description="DUF6089 domain-containing protein" evidence="1">
    <location>
        <begin position="24"/>
        <end position="343"/>
    </location>
</feature>
<sequence length="343" mass="39699">MIRLPKGIVLSILGWLCLSIATAQFTTDGRMIEEHMRYSSEKSFNKWDVMVGYGPNILFTDFTEYALFPDNNWQFSPMVALSYQLVPAMAFDLRYMQGDLEGKGVSHYFKGDFREYVATARFYVNQMLTNPGPVNDKWNFYFNVGLGVQAFRNRVYKNEDDQVLHADDVEGNTYDGYFVLGYDVNNPNRKRSRATELVLPAGVGVLYRLNRSFDIGVESTVHFGLEDNLDGILSGATNDNYWNTTFNLSYKIGKKNKRHSKWTYRTYGFNIFGKKRKDPLEDEVNRFERMVQQQAGILRLQIDSVITEERDTKIYAADNIFPIYFMPGGATFKDYENQITMLK</sequence>